<proteinExistence type="predicted"/>
<dbReference type="Pfam" id="PF09950">
    <property type="entry name" value="Major_capside"/>
    <property type="match status" value="1"/>
</dbReference>
<comment type="caution">
    <text evidence="1">The sequence shown here is derived from an EMBL/GenBank/DDBJ whole genome shotgun (WGS) entry which is preliminary data.</text>
</comment>
<protein>
    <submittedName>
        <fullName evidence="1">Uncharacterized protein DUF2184</fullName>
    </submittedName>
</protein>
<keyword evidence="2" id="KW-1185">Reference proteome</keyword>
<name>A0A4R1FXX4_9PAST</name>
<dbReference type="AlphaFoldDB" id="A0A4R1FXX4"/>
<sequence length="374" mass="40842">MLSKEHGYISGRRVAECISENRPLITMDAADVPNYKALQKVGIGFSNEYLRKAPQAFAMDDVNGGVFTANSGVPVQFLQAWLPGFVRAAFAPRKIDELIGIMTVGEWHDEEVVQGVLETMGDAVPYGDTSNVPFSSYNAGFERRTIVRFEKGISVGRLEEARAGAMRLNSAAEKRAAAELALEMQRNNVGFFGYNAPNVRTYGFLNDPSLPAYITVATGAGSATTWDKKTFLEITADIRQAFTQLQIQSQGVVDAEQTPTCLALPTNCSTFLSVTSEYGNSVKEWISKTYPKCRICVTPHLNGANGGANVFYLYAENIEDGATDDNRVWVQAVPAKFMALGIEQKAKSVVEDYTNATAGVMCKRPYAVYRATGI</sequence>
<dbReference type="Proteomes" id="UP000294702">
    <property type="component" value="Unassembled WGS sequence"/>
</dbReference>
<evidence type="ECO:0000313" key="1">
    <source>
        <dbReference type="EMBL" id="TCJ96151.1"/>
    </source>
</evidence>
<gene>
    <name evidence="1" type="ORF">EV694_1703</name>
</gene>
<organism evidence="1 2">
    <name type="scientific">Volucribacter psittacicida</name>
    <dbReference type="NCBI Taxonomy" id="203482"/>
    <lineage>
        <taxon>Bacteria</taxon>
        <taxon>Pseudomonadati</taxon>
        <taxon>Pseudomonadota</taxon>
        <taxon>Gammaproteobacteria</taxon>
        <taxon>Pasteurellales</taxon>
        <taxon>Pasteurellaceae</taxon>
        <taxon>Volucribacter</taxon>
    </lineage>
</organism>
<dbReference type="InterPro" id="IPR020049">
    <property type="entry name" value="Major_capsid-like"/>
</dbReference>
<evidence type="ECO:0000313" key="2">
    <source>
        <dbReference type="Proteomes" id="UP000294702"/>
    </source>
</evidence>
<reference evidence="1 2" key="1">
    <citation type="submission" date="2019-03" db="EMBL/GenBank/DDBJ databases">
        <title>Genomic Encyclopedia of Type Strains, Phase IV (KMG-IV): sequencing the most valuable type-strain genomes for metagenomic binning, comparative biology and taxonomic classification.</title>
        <authorList>
            <person name="Goeker M."/>
        </authorList>
    </citation>
    <scope>NUCLEOTIDE SEQUENCE [LARGE SCALE GENOMIC DNA]</scope>
    <source>
        <strain evidence="1 2">DSM 15534</strain>
    </source>
</reference>
<dbReference type="OrthoDB" id="6439710at2"/>
<dbReference type="RefSeq" id="WP_132691436.1">
    <property type="nucleotide sequence ID" value="NZ_SMFT01000004.1"/>
</dbReference>
<dbReference type="EMBL" id="SMFT01000004">
    <property type="protein sequence ID" value="TCJ96151.1"/>
    <property type="molecule type" value="Genomic_DNA"/>
</dbReference>
<accession>A0A4R1FXX4</accession>